<evidence type="ECO:0000256" key="1">
    <source>
        <dbReference type="SAM" id="Phobius"/>
    </source>
</evidence>
<dbReference type="EMBL" id="MPOG01000007">
    <property type="protein sequence ID" value="OOH96738.1"/>
    <property type="molecule type" value="Genomic_DNA"/>
</dbReference>
<accession>A0A1T3FLK8</accession>
<feature type="transmembrane region" description="Helical" evidence="1">
    <location>
        <begin position="107"/>
        <end position="126"/>
    </location>
</feature>
<gene>
    <name evidence="2" type="ORF">BMF97_05580</name>
</gene>
<dbReference type="STRING" id="238.BBD35_16530"/>
<reference evidence="2 3" key="1">
    <citation type="submission" date="2016-11" db="EMBL/GenBank/DDBJ databases">
        <title>Genome sequence and comparative genomic analysis of clinical strain Elizabethkingia meningoseptica 61421 PRCM.</title>
        <authorList>
            <person name="Wang M."/>
            <person name="Hu S."/>
            <person name="Cao L."/>
            <person name="Jiang T."/>
            <person name="Zhou Y."/>
            <person name="Ming D."/>
        </authorList>
    </citation>
    <scope>NUCLEOTIDE SEQUENCE [LARGE SCALE GENOMIC DNA]</scope>
    <source>
        <strain evidence="2 3">61421 PRCM</strain>
    </source>
</reference>
<feature type="transmembrane region" description="Helical" evidence="1">
    <location>
        <begin position="7"/>
        <end position="29"/>
    </location>
</feature>
<feature type="transmembrane region" description="Helical" evidence="1">
    <location>
        <begin position="75"/>
        <end position="95"/>
    </location>
</feature>
<proteinExistence type="predicted"/>
<keyword evidence="1" id="KW-1133">Transmembrane helix</keyword>
<evidence type="ECO:0000313" key="3">
    <source>
        <dbReference type="Proteomes" id="UP000188947"/>
    </source>
</evidence>
<organism evidence="2 3">
    <name type="scientific">Elizabethkingia meningoseptica</name>
    <name type="common">Chryseobacterium meningosepticum</name>
    <dbReference type="NCBI Taxonomy" id="238"/>
    <lineage>
        <taxon>Bacteria</taxon>
        <taxon>Pseudomonadati</taxon>
        <taxon>Bacteroidota</taxon>
        <taxon>Flavobacteriia</taxon>
        <taxon>Flavobacteriales</taxon>
        <taxon>Weeksellaceae</taxon>
        <taxon>Elizabethkingia</taxon>
    </lineage>
</organism>
<feature type="transmembrane region" description="Helical" evidence="1">
    <location>
        <begin position="49"/>
        <end position="68"/>
    </location>
</feature>
<keyword evidence="1" id="KW-0472">Membrane</keyword>
<dbReference type="OrthoDB" id="10006139at2"/>
<name>A0A1T3FLK8_ELIME</name>
<dbReference type="RefSeq" id="WP_077564428.1">
    <property type="nucleotide sequence ID" value="NZ_CP016378.1"/>
</dbReference>
<comment type="caution">
    <text evidence="2">The sequence shown here is derived from an EMBL/GenBank/DDBJ whole genome shotgun (WGS) entry which is preliminary data.</text>
</comment>
<keyword evidence="1" id="KW-0812">Transmembrane</keyword>
<protein>
    <submittedName>
        <fullName evidence="2">Uncharacterized protein</fullName>
    </submittedName>
</protein>
<evidence type="ECO:0000313" key="2">
    <source>
        <dbReference type="EMBL" id="OOH96738.1"/>
    </source>
</evidence>
<sequence length="155" mass="18222">MKKVIGYINIAIGLFYIFNIYSNIQALFFPDFPFPKEFPKINISTQVLFYLKWLSLGILAIIAGTKLIKEKKTGWILSCTVWTDLTFWTLYSFVINLKQINAFDTPILAIQSIICIYILLVLISDTFKSQFKIEKKDWQRMFIYTAVLFLINFIY</sequence>
<keyword evidence="3" id="KW-1185">Reference proteome</keyword>
<dbReference type="AlphaFoldDB" id="A0A1T3FLK8"/>
<dbReference type="Proteomes" id="UP000188947">
    <property type="component" value="Unassembled WGS sequence"/>
</dbReference>